<dbReference type="EMBL" id="CP109109">
    <property type="protein sequence ID" value="WSB98149.1"/>
    <property type="molecule type" value="Genomic_DNA"/>
</dbReference>
<proteinExistence type="predicted"/>
<keyword evidence="2" id="KW-1185">Reference proteome</keyword>
<evidence type="ECO:0000313" key="1">
    <source>
        <dbReference type="EMBL" id="WSB98149.1"/>
    </source>
</evidence>
<evidence type="ECO:0000313" key="2">
    <source>
        <dbReference type="Proteomes" id="UP001348369"/>
    </source>
</evidence>
<organism evidence="1 2">
    <name type="scientific">Streptomyces scopuliridis</name>
    <dbReference type="NCBI Taxonomy" id="452529"/>
    <lineage>
        <taxon>Bacteria</taxon>
        <taxon>Bacillati</taxon>
        <taxon>Actinomycetota</taxon>
        <taxon>Actinomycetes</taxon>
        <taxon>Kitasatosporales</taxon>
        <taxon>Streptomycetaceae</taxon>
        <taxon>Streptomyces</taxon>
    </lineage>
</organism>
<dbReference type="Proteomes" id="UP001348369">
    <property type="component" value="Chromosome"/>
</dbReference>
<name>A0ACD4ZIY7_9ACTN</name>
<accession>A0ACD4ZIY7</accession>
<sequence length="244" mass="26323">MDPAFPQVVGPPSLSAAHQVAGRPVGMYAACVEGSTISYIHWAHDNLRLMKISPTLLPLLRSQMQGELLALVVLHPEREFTLTELAGSLGASHTAVLREVDRLVGGGILRDRRVGRSRLVSSRTDTPLAGPLAGLIAATYGPLPLLSEALAGFAGVVEAFIYGSWAARYNGEPGPPPADVDVLVVGDPDPDSLFDLAEDVSRRLHREVNVHRVTTEAWTTDTDDPFLTSVRERPLVRLNLDQEA</sequence>
<gene>
    <name evidence="1" type="ORF">OG835_14705</name>
</gene>
<reference evidence="1" key="1">
    <citation type="submission" date="2022-10" db="EMBL/GenBank/DDBJ databases">
        <title>The complete genomes of actinobacterial strains from the NBC collection.</title>
        <authorList>
            <person name="Joergensen T.S."/>
            <person name="Alvarez Arevalo M."/>
            <person name="Sterndorff E.B."/>
            <person name="Faurdal D."/>
            <person name="Vuksanovic O."/>
            <person name="Mourched A.-S."/>
            <person name="Charusanti P."/>
            <person name="Shaw S."/>
            <person name="Blin K."/>
            <person name="Weber T."/>
        </authorList>
    </citation>
    <scope>NUCLEOTIDE SEQUENCE</scope>
    <source>
        <strain evidence="1">NBC 01771</strain>
    </source>
</reference>
<protein>
    <submittedName>
        <fullName evidence="1">ArsR family transcriptional regulator</fullName>
    </submittedName>
</protein>